<protein>
    <submittedName>
        <fullName evidence="1">Protective antigen</fullName>
    </submittedName>
</protein>
<feature type="non-terminal residue" evidence="1">
    <location>
        <position position="1"/>
    </location>
</feature>
<evidence type="ECO:0000313" key="1">
    <source>
        <dbReference type="EMBL" id="CAA50533.1"/>
    </source>
</evidence>
<dbReference type="AlphaFoldDB" id="Q07476"/>
<reference evidence="1" key="1">
    <citation type="journal article" date="1994" name="Infect. Immun.">
        <title>Novel proteins of Plasmodium falciparum identified by differential immunoscreening using immune and patient sera.</title>
        <authorList>
            <person name="Lobo C.A."/>
            <person name="Kar S.K."/>
            <person name="Ravindran B."/>
            <person name="Kabilan L."/>
            <person name="Sharma S."/>
        </authorList>
    </citation>
    <scope>NUCLEOTIDE SEQUENCE</scope>
    <source>
        <strain evidence="1">FCR3-FMG</strain>
    </source>
</reference>
<sequence>SYASNALGAHRKIFQAYRDAPLLTMRVFYQIMNMLLRIPNVIIFHCIPFFGSDHHQFFSTSGYCFIFGPPYHSSDQIITNFLVPQDTVSLSFRHSLNITVPSLLCTQSCFCHAYARLYTVDCASVAHLLACTFLLLRAHVLNLLLGCFLMQSRIRDDCRPAGGGRTSDIPHGGREHA</sequence>
<accession>Q07476</accession>
<organism evidence="1">
    <name type="scientific">Plasmodium falciparum</name>
    <name type="common">malaria parasite P. falciparum</name>
    <dbReference type="NCBI Taxonomy" id="5833"/>
    <lineage>
        <taxon>Eukaryota</taxon>
        <taxon>Sar</taxon>
        <taxon>Alveolata</taxon>
        <taxon>Apicomplexa</taxon>
        <taxon>Aconoidasida</taxon>
        <taxon>Haemosporida</taxon>
        <taxon>Plasmodiidae</taxon>
        <taxon>Plasmodium</taxon>
        <taxon>Plasmodium (Laverania)</taxon>
    </lineage>
</organism>
<proteinExistence type="evidence at transcript level"/>
<dbReference type="PIR" id="S33166">
    <property type="entry name" value="S33166"/>
</dbReference>
<feature type="non-terminal residue" evidence="1">
    <location>
        <position position="177"/>
    </location>
</feature>
<name>Q07476_PLAFA</name>
<dbReference type="EMBL" id="X71409">
    <property type="protein sequence ID" value="CAA50533.1"/>
    <property type="molecule type" value="mRNA"/>
</dbReference>